<dbReference type="PANTHER" id="PTHR13620:SF57">
    <property type="entry name" value="OS07G0112400 PROTEIN"/>
    <property type="match status" value="1"/>
</dbReference>
<keyword evidence="6" id="KW-1185">Reference proteome</keyword>
<feature type="compositionally biased region" description="Acidic residues" evidence="3">
    <location>
        <begin position="400"/>
        <end position="412"/>
    </location>
</feature>
<evidence type="ECO:0000256" key="1">
    <source>
        <dbReference type="ARBA" id="ARBA00022722"/>
    </source>
</evidence>
<evidence type="ECO:0000313" key="5">
    <source>
        <dbReference type="EMBL" id="TVU13143.1"/>
    </source>
</evidence>
<feature type="non-terminal residue" evidence="5">
    <location>
        <position position="1"/>
    </location>
</feature>
<feature type="region of interest" description="Disordered" evidence="3">
    <location>
        <begin position="380"/>
        <end position="414"/>
    </location>
</feature>
<dbReference type="AlphaFoldDB" id="A0A5J9TP07"/>
<feature type="compositionally biased region" description="Low complexity" evidence="3">
    <location>
        <begin position="380"/>
        <end position="394"/>
    </location>
</feature>
<dbReference type="Pfam" id="PF01612">
    <property type="entry name" value="DNA_pol_A_exo1"/>
    <property type="match status" value="1"/>
</dbReference>
<dbReference type="Proteomes" id="UP000324897">
    <property type="component" value="Unassembled WGS sequence"/>
</dbReference>
<feature type="region of interest" description="Disordered" evidence="3">
    <location>
        <begin position="783"/>
        <end position="808"/>
    </location>
</feature>
<dbReference type="InterPro" id="IPR012337">
    <property type="entry name" value="RNaseH-like_sf"/>
</dbReference>
<dbReference type="Gene3D" id="3.30.420.10">
    <property type="entry name" value="Ribonuclease H-like superfamily/Ribonuclease H"/>
    <property type="match status" value="2"/>
</dbReference>
<feature type="compositionally biased region" description="Pro residues" evidence="3">
    <location>
        <begin position="229"/>
        <end position="244"/>
    </location>
</feature>
<evidence type="ECO:0000313" key="6">
    <source>
        <dbReference type="Proteomes" id="UP000324897"/>
    </source>
</evidence>
<dbReference type="InterPro" id="IPR002562">
    <property type="entry name" value="3'-5'_exonuclease_dom"/>
</dbReference>
<feature type="region of interest" description="Disordered" evidence="3">
    <location>
        <begin position="216"/>
        <end position="249"/>
    </location>
</feature>
<dbReference type="OrthoDB" id="10261556at2759"/>
<accession>A0A5J9TP07</accession>
<comment type="caution">
    <text evidence="5">The sequence shown here is derived from an EMBL/GenBank/DDBJ whole genome shotgun (WGS) entry which is preliminary data.</text>
</comment>
<organism evidence="5 6">
    <name type="scientific">Eragrostis curvula</name>
    <name type="common">weeping love grass</name>
    <dbReference type="NCBI Taxonomy" id="38414"/>
    <lineage>
        <taxon>Eukaryota</taxon>
        <taxon>Viridiplantae</taxon>
        <taxon>Streptophyta</taxon>
        <taxon>Embryophyta</taxon>
        <taxon>Tracheophyta</taxon>
        <taxon>Spermatophyta</taxon>
        <taxon>Magnoliopsida</taxon>
        <taxon>Liliopsida</taxon>
        <taxon>Poales</taxon>
        <taxon>Poaceae</taxon>
        <taxon>PACMAD clade</taxon>
        <taxon>Chloridoideae</taxon>
        <taxon>Eragrostideae</taxon>
        <taxon>Eragrostidinae</taxon>
        <taxon>Eragrostis</taxon>
    </lineage>
</organism>
<keyword evidence="2" id="KW-0378">Hydrolase</keyword>
<dbReference type="SMART" id="SM00474">
    <property type="entry name" value="35EXOc"/>
    <property type="match status" value="2"/>
</dbReference>
<dbReference type="PANTHER" id="PTHR13620">
    <property type="entry name" value="3-5 EXONUCLEASE"/>
    <property type="match status" value="1"/>
</dbReference>
<name>A0A5J9TP07_9POAL</name>
<keyword evidence="1" id="KW-0540">Nuclease</keyword>
<gene>
    <name evidence="5" type="ORF">EJB05_40675</name>
</gene>
<dbReference type="GO" id="GO:0008408">
    <property type="term" value="F:3'-5' exonuclease activity"/>
    <property type="evidence" value="ECO:0007669"/>
    <property type="project" value="InterPro"/>
</dbReference>
<dbReference type="CDD" id="cd06141">
    <property type="entry name" value="WRN_exo"/>
    <property type="match status" value="2"/>
</dbReference>
<protein>
    <recommendedName>
        <fullName evidence="4">3'-5' exonuclease domain-containing protein</fullName>
    </recommendedName>
</protein>
<dbReference type="SUPFAM" id="SSF53098">
    <property type="entry name" value="Ribonuclease H-like"/>
    <property type="match status" value="2"/>
</dbReference>
<evidence type="ECO:0000256" key="2">
    <source>
        <dbReference type="ARBA" id="ARBA00022801"/>
    </source>
</evidence>
<dbReference type="InterPro" id="IPR051132">
    <property type="entry name" value="3-5_Exonuclease_domain"/>
</dbReference>
<feature type="compositionally biased region" description="Low complexity" evidence="3">
    <location>
        <begin position="219"/>
        <end position="228"/>
    </location>
</feature>
<dbReference type="EMBL" id="RWGY01000035">
    <property type="protein sequence ID" value="TVU13143.1"/>
    <property type="molecule type" value="Genomic_DNA"/>
</dbReference>
<dbReference type="Gramene" id="TVU13143">
    <property type="protein sequence ID" value="TVU13143"/>
    <property type="gene ID" value="EJB05_40675"/>
</dbReference>
<dbReference type="GO" id="GO:0005737">
    <property type="term" value="C:cytoplasm"/>
    <property type="evidence" value="ECO:0007669"/>
    <property type="project" value="TreeGrafter"/>
</dbReference>
<dbReference type="InterPro" id="IPR036397">
    <property type="entry name" value="RNaseH_sf"/>
</dbReference>
<dbReference type="GO" id="GO:0003676">
    <property type="term" value="F:nucleic acid binding"/>
    <property type="evidence" value="ECO:0007669"/>
    <property type="project" value="InterPro"/>
</dbReference>
<evidence type="ECO:0000256" key="3">
    <source>
        <dbReference type="SAM" id="MobiDB-lite"/>
    </source>
</evidence>
<feature type="domain" description="3'-5' exonuclease" evidence="4">
    <location>
        <begin position="617"/>
        <end position="787"/>
    </location>
</feature>
<sequence length="894" mass="97428">MDGGATPVGIRLRRSIPEHDAYTVYLGDHRFAVLATARPSDARRWVACTRWLHALRLFHGRLVVGLGVQWTPTRRPLGGVPPVPDTLQLSVGHRCLVFHLAQADAIPEALRRFLADPRVTFVGSGSAHDRRMLWAHYGLHVACGRDLRALAGMGNASMEEMADEILGYPGVSKAREVAMSAWHAPRLSMDQVLYAAVDAFLAFLLGVELCPGGAAGCQPKPARAAPPAHLRPPPPAPVRPPPPSHVRAAPPANRTVVLNCPGGTAGRQPAPTRGAPPAHVRLPGPVPVRPAPPAHVRPPGPVPIRPAPPAMRALVLNRPARPAQRVFVPRTDPIRVHPAPPVQHGPFARAPAVNHVMPMPRVECSPRAFCEVPLVTVGTGAANSNSNGADASDGLTGSDTDADTDYDSEEGDTVTRRLPVRLYASDSEDEDYSSDGFEHVRFGAFTDEEEDEDDVNVDDQEDEEGNTVCTGLGILSVEDNEEEGYMEEGEIGILTVDCTRDDVPEDFTGDGVVADNVEEDVDGGYAFEYLGDCEAGLDDGDDVLGQDDWFEQEDCGCDLDDDDGLEEFYLLSYSHIDQSATRVAMVARRNPTVPTRTVRVAGVPVRTTVTARPAIARRWVYTSKWRLRHCRNPTVGMGVQWTPQFRAGADERPGTLQLCVGNRCLVFQIAQANGVRVPMILRRFLADSRVTFAGRNVAADCRKLLDHHGLAVASTTELRRASGMGNASMEEMAAAHLGLRGGGLAKSRKVGVSRWDGPRLSNEQVRYACVDAYLSRRLGEHLRRRRNEEQEEEDEASSEGSSVHGVIRGDYGGGEASSVYAVIREEDYDDDDVDDEHYEEIDGPYYDSSPQDEDRMVGAVFGYDEHWDGCSCDVCFHSRSGLRYRLQTASDEDG</sequence>
<dbReference type="GO" id="GO:0005634">
    <property type="term" value="C:nucleus"/>
    <property type="evidence" value="ECO:0007669"/>
    <property type="project" value="TreeGrafter"/>
</dbReference>
<proteinExistence type="predicted"/>
<reference evidence="5 6" key="1">
    <citation type="journal article" date="2019" name="Sci. Rep.">
        <title>A high-quality genome of Eragrostis curvula grass provides insights into Poaceae evolution and supports new strategies to enhance forage quality.</title>
        <authorList>
            <person name="Carballo J."/>
            <person name="Santos B.A.C.M."/>
            <person name="Zappacosta D."/>
            <person name="Garbus I."/>
            <person name="Selva J.P."/>
            <person name="Gallo C.A."/>
            <person name="Diaz A."/>
            <person name="Albertini E."/>
            <person name="Caccamo M."/>
            <person name="Echenique V."/>
        </authorList>
    </citation>
    <scope>NUCLEOTIDE SEQUENCE [LARGE SCALE GENOMIC DNA]</scope>
    <source>
        <strain evidence="6">cv. Victoria</strain>
        <tissue evidence="5">Leaf</tissue>
    </source>
</reference>
<feature type="domain" description="3'-5' exonuclease" evidence="4">
    <location>
        <begin position="39"/>
        <end position="214"/>
    </location>
</feature>
<dbReference type="GO" id="GO:0006139">
    <property type="term" value="P:nucleobase-containing compound metabolic process"/>
    <property type="evidence" value="ECO:0007669"/>
    <property type="project" value="InterPro"/>
</dbReference>
<evidence type="ECO:0000259" key="4">
    <source>
        <dbReference type="SMART" id="SM00474"/>
    </source>
</evidence>